<dbReference type="EMBL" id="PEIB01000045">
    <property type="protein sequence ID" value="RXJ70671.1"/>
    <property type="molecule type" value="Genomic_DNA"/>
</dbReference>
<accession>A0A4Q0YNE5</accession>
<dbReference type="InterPro" id="IPR007684">
    <property type="entry name" value="Znf_Ogr/Delta"/>
</dbReference>
<dbReference type="Pfam" id="PF04606">
    <property type="entry name" value="Ogr_Delta"/>
    <property type="match status" value="1"/>
</dbReference>
<comment type="caution">
    <text evidence="2">The sequence shown here is derived from an EMBL/GenBank/DDBJ whole genome shotgun (WGS) entry which is preliminary data.</text>
</comment>
<proteinExistence type="predicted"/>
<dbReference type="Proteomes" id="UP000290287">
    <property type="component" value="Unassembled WGS sequence"/>
</dbReference>
<evidence type="ECO:0000313" key="3">
    <source>
        <dbReference type="Proteomes" id="UP000290287"/>
    </source>
</evidence>
<name>A0A4Q0YNE5_9GAMM</name>
<sequence>MRTHCPHCNGPCTIRKTTQVSSTYREVTLTCNNTDCGYVFVASVSPVRTLSPSSIPDPDVNIPISTHIDRRALVKALSE</sequence>
<reference evidence="2 3" key="1">
    <citation type="submission" date="2017-10" db="EMBL/GenBank/DDBJ databases">
        <title>Nyctiphanis sp. nov., isolated from the stomach of the euphausiid Nyctiphanes simplex (Hansen, 1911) in the Gulf of California.</title>
        <authorList>
            <person name="Gomez-Gil B."/>
            <person name="Aguilar-Mendez M."/>
            <person name="Lopez-Cortes A."/>
            <person name="Gomez-Gutierrez J."/>
            <person name="Roque A."/>
            <person name="Lang E."/>
            <person name="Gonzalez-Castillo A."/>
        </authorList>
    </citation>
    <scope>NUCLEOTIDE SEQUENCE [LARGE SCALE GENOMIC DNA]</scope>
    <source>
        <strain evidence="2 3">CAIM 600</strain>
    </source>
</reference>
<evidence type="ECO:0000259" key="1">
    <source>
        <dbReference type="Pfam" id="PF04606"/>
    </source>
</evidence>
<feature type="domain" description="Zinc finger Ogr/Delta-type" evidence="1">
    <location>
        <begin position="4"/>
        <end position="49"/>
    </location>
</feature>
<dbReference type="RefSeq" id="WP_129124148.1">
    <property type="nucleotide sequence ID" value="NZ_PEIB01000045.1"/>
</dbReference>
<gene>
    <name evidence="2" type="ORF">CS022_22665</name>
</gene>
<dbReference type="AlphaFoldDB" id="A0A4Q0YNE5"/>
<protein>
    <submittedName>
        <fullName evidence="2">Transcriptional regulator</fullName>
    </submittedName>
</protein>
<evidence type="ECO:0000313" key="2">
    <source>
        <dbReference type="EMBL" id="RXJ70671.1"/>
    </source>
</evidence>
<keyword evidence="3" id="KW-1185">Reference proteome</keyword>
<dbReference type="OrthoDB" id="6895359at2"/>
<organism evidence="2 3">
    <name type="scientific">Veronia nyctiphanis</name>
    <dbReference type="NCBI Taxonomy" id="1278244"/>
    <lineage>
        <taxon>Bacteria</taxon>
        <taxon>Pseudomonadati</taxon>
        <taxon>Pseudomonadota</taxon>
        <taxon>Gammaproteobacteria</taxon>
        <taxon>Vibrionales</taxon>
        <taxon>Vibrionaceae</taxon>
        <taxon>Veronia</taxon>
    </lineage>
</organism>